<dbReference type="OrthoDB" id="9811198at2"/>
<name>A0A133K8B2_9FIRM</name>
<feature type="transmembrane region" description="Helical" evidence="7">
    <location>
        <begin position="34"/>
        <end position="53"/>
    </location>
</feature>
<keyword evidence="4 7" id="KW-0812">Transmembrane</keyword>
<reference evidence="10" key="1">
    <citation type="submission" date="2016-01" db="EMBL/GenBank/DDBJ databases">
        <authorList>
            <person name="Mitreva M."/>
            <person name="Pepin K.H."/>
            <person name="Mihindukulasuriya K.A."/>
            <person name="Fulton R."/>
            <person name="Fronick C."/>
            <person name="O'Laughlin M."/>
            <person name="Miner T."/>
            <person name="Herter B."/>
            <person name="Rosa B.A."/>
            <person name="Cordes M."/>
            <person name="Tomlinson C."/>
            <person name="Wollam A."/>
            <person name="Palsikar V.B."/>
            <person name="Mardis E.R."/>
            <person name="Wilson R.K."/>
        </authorList>
    </citation>
    <scope>NUCLEOTIDE SEQUENCE [LARGE SCALE GENOMIC DNA]</scope>
    <source>
        <strain evidence="10">MJR8151</strain>
    </source>
</reference>
<evidence type="ECO:0000256" key="2">
    <source>
        <dbReference type="ARBA" id="ARBA00009298"/>
    </source>
</evidence>
<evidence type="ECO:0000256" key="1">
    <source>
        <dbReference type="ARBA" id="ARBA00004651"/>
    </source>
</evidence>
<comment type="subcellular location">
    <subcellularLocation>
        <location evidence="1">Cell membrane</location>
        <topology evidence="1">Multi-pass membrane protein</topology>
    </subcellularLocation>
</comment>
<comment type="similarity">
    <text evidence="2">Belongs to the MgtC/SapB family.</text>
</comment>
<evidence type="ECO:0000256" key="5">
    <source>
        <dbReference type="ARBA" id="ARBA00022989"/>
    </source>
</evidence>
<dbReference type="PATRIC" id="fig|33036.3.peg.1935"/>
<dbReference type="RefSeq" id="WP_004836492.1">
    <property type="nucleotide sequence ID" value="NZ_CAMPUE010000010.1"/>
</dbReference>
<evidence type="ECO:0000313" key="10">
    <source>
        <dbReference type="Proteomes" id="UP000070383"/>
    </source>
</evidence>
<evidence type="ECO:0000256" key="7">
    <source>
        <dbReference type="SAM" id="Phobius"/>
    </source>
</evidence>
<dbReference type="Proteomes" id="UP000070383">
    <property type="component" value="Unassembled WGS sequence"/>
</dbReference>
<dbReference type="AlphaFoldDB" id="A0A133K8B2"/>
<evidence type="ECO:0000256" key="3">
    <source>
        <dbReference type="ARBA" id="ARBA00022475"/>
    </source>
</evidence>
<dbReference type="InterPro" id="IPR003416">
    <property type="entry name" value="MgtC/SapB/SrpB/YhiD_fam"/>
</dbReference>
<dbReference type="EMBL" id="LRPM01000105">
    <property type="protein sequence ID" value="KWZ75792.1"/>
    <property type="molecule type" value="Genomic_DNA"/>
</dbReference>
<feature type="transmembrane region" description="Helical" evidence="7">
    <location>
        <begin position="105"/>
        <end position="128"/>
    </location>
</feature>
<dbReference type="Pfam" id="PF02308">
    <property type="entry name" value="MgtC"/>
    <property type="match status" value="1"/>
</dbReference>
<keyword evidence="3" id="KW-1003">Cell membrane</keyword>
<proteinExistence type="inferred from homology"/>
<protein>
    <submittedName>
        <fullName evidence="9">Mg2+ transporter-C family protein</fullName>
    </submittedName>
</protein>
<dbReference type="PANTHER" id="PTHR33778:SF1">
    <property type="entry name" value="MAGNESIUM TRANSPORTER YHID-RELATED"/>
    <property type="match status" value="1"/>
</dbReference>
<feature type="domain" description="MgtC/SapB/SrpB/YhiD N-terminal" evidence="8">
    <location>
        <begin position="14"/>
        <end position="133"/>
    </location>
</feature>
<gene>
    <name evidence="9" type="ORF">HMPREF3200_01958</name>
</gene>
<dbReference type="STRING" id="33036.HMPREF3200_01958"/>
<dbReference type="PANTHER" id="PTHR33778">
    <property type="entry name" value="PROTEIN MGTC"/>
    <property type="match status" value="1"/>
</dbReference>
<dbReference type="GO" id="GO:0005886">
    <property type="term" value="C:plasma membrane"/>
    <property type="evidence" value="ECO:0007669"/>
    <property type="project" value="UniProtKB-SubCell"/>
</dbReference>
<dbReference type="PRINTS" id="PR01837">
    <property type="entry name" value="MGTCSAPBPROT"/>
</dbReference>
<evidence type="ECO:0000259" key="8">
    <source>
        <dbReference type="Pfam" id="PF02308"/>
    </source>
</evidence>
<accession>A0A133K8B2</accession>
<evidence type="ECO:0000256" key="4">
    <source>
        <dbReference type="ARBA" id="ARBA00022692"/>
    </source>
</evidence>
<keyword evidence="10" id="KW-1185">Reference proteome</keyword>
<comment type="caution">
    <text evidence="9">The sequence shown here is derived from an EMBL/GenBank/DDBJ whole genome shotgun (WGS) entry which is preliminary data.</text>
</comment>
<keyword evidence="6 7" id="KW-0472">Membrane</keyword>
<feature type="transmembrane region" description="Helical" evidence="7">
    <location>
        <begin position="65"/>
        <end position="85"/>
    </location>
</feature>
<dbReference type="InterPro" id="IPR049177">
    <property type="entry name" value="MgtC_SapB_SrpB_YhiD_N"/>
</dbReference>
<organism evidence="9 10">
    <name type="scientific">Anaerococcus tetradius</name>
    <dbReference type="NCBI Taxonomy" id="33036"/>
    <lineage>
        <taxon>Bacteria</taxon>
        <taxon>Bacillati</taxon>
        <taxon>Bacillota</taxon>
        <taxon>Tissierellia</taxon>
        <taxon>Tissierellales</taxon>
        <taxon>Peptoniphilaceae</taxon>
        <taxon>Anaerococcus</taxon>
    </lineage>
</organism>
<evidence type="ECO:0000313" key="9">
    <source>
        <dbReference type="EMBL" id="KWZ75792.1"/>
    </source>
</evidence>
<evidence type="ECO:0000256" key="6">
    <source>
        <dbReference type="ARBA" id="ARBA00023136"/>
    </source>
</evidence>
<sequence length="215" mass="24108">MNWDLNFNLLLRIFLSCLSGYAIGAERASKNKSAGSRTHTIVCLGSCLAMIISKYGFYDVKDYDAARVAAQIVSGIGFLGAGIIFVKNNDVTGLTTAAGIWTTSIVGMSFGAGMYFLAIITTSLIIILQNFLHVADIFQKHDQFNILIQSYDSNVVGDIDEYIEKNNIAKRAYNLKYKEQIYYLSFKIYPKNNQEMTDFLNHIEANPSIEEFKVF</sequence>
<keyword evidence="5 7" id="KW-1133">Transmembrane helix</keyword>